<feature type="transmembrane region" description="Helical" evidence="1">
    <location>
        <begin position="12"/>
        <end position="31"/>
    </location>
</feature>
<reference evidence="2 3" key="1">
    <citation type="journal article" date="2018" name="Sci. Rep.">
        <title>Comparative genomics provides insights into the lifestyle and reveals functional heterogeneity of dark septate endophytic fungi.</title>
        <authorList>
            <person name="Knapp D.G."/>
            <person name="Nemeth J.B."/>
            <person name="Barry K."/>
            <person name="Hainaut M."/>
            <person name="Henrissat B."/>
            <person name="Johnson J."/>
            <person name="Kuo A."/>
            <person name="Lim J.H.P."/>
            <person name="Lipzen A."/>
            <person name="Nolan M."/>
            <person name="Ohm R.A."/>
            <person name="Tamas L."/>
            <person name="Grigoriev I.V."/>
            <person name="Spatafora J.W."/>
            <person name="Nagy L.G."/>
            <person name="Kovacs G.M."/>
        </authorList>
    </citation>
    <scope>NUCLEOTIDE SEQUENCE [LARGE SCALE GENOMIC DNA]</scope>
    <source>
        <strain evidence="2 3">DSE2036</strain>
    </source>
</reference>
<name>A0A2V1DHP2_9PLEO</name>
<evidence type="ECO:0000256" key="1">
    <source>
        <dbReference type="SAM" id="Phobius"/>
    </source>
</evidence>
<evidence type="ECO:0000313" key="3">
    <source>
        <dbReference type="Proteomes" id="UP000244855"/>
    </source>
</evidence>
<keyword evidence="1" id="KW-1133">Transmembrane helix</keyword>
<accession>A0A2V1DHP2</accession>
<keyword evidence="1" id="KW-0472">Membrane</keyword>
<keyword evidence="3" id="KW-1185">Reference proteome</keyword>
<dbReference type="EMBL" id="KZ805430">
    <property type="protein sequence ID" value="PVH97682.1"/>
    <property type="molecule type" value="Genomic_DNA"/>
</dbReference>
<gene>
    <name evidence="2" type="ORF">DM02DRAFT_616321</name>
</gene>
<proteinExistence type="predicted"/>
<dbReference type="AlphaFoldDB" id="A0A2V1DHP2"/>
<sequence>MGDFRSFESDGLWTGAAAIGGWLLVAPLGIWRQTPEDPMAKGCDDVLYKARPLTRLTGG</sequence>
<evidence type="ECO:0000313" key="2">
    <source>
        <dbReference type="EMBL" id="PVH97682.1"/>
    </source>
</evidence>
<organism evidence="2 3">
    <name type="scientific">Periconia macrospinosa</name>
    <dbReference type="NCBI Taxonomy" id="97972"/>
    <lineage>
        <taxon>Eukaryota</taxon>
        <taxon>Fungi</taxon>
        <taxon>Dikarya</taxon>
        <taxon>Ascomycota</taxon>
        <taxon>Pezizomycotina</taxon>
        <taxon>Dothideomycetes</taxon>
        <taxon>Pleosporomycetidae</taxon>
        <taxon>Pleosporales</taxon>
        <taxon>Massarineae</taxon>
        <taxon>Periconiaceae</taxon>
        <taxon>Periconia</taxon>
    </lineage>
</organism>
<keyword evidence="1" id="KW-0812">Transmembrane</keyword>
<protein>
    <submittedName>
        <fullName evidence="2">Uncharacterized protein</fullName>
    </submittedName>
</protein>
<dbReference type="Proteomes" id="UP000244855">
    <property type="component" value="Unassembled WGS sequence"/>
</dbReference>